<name>A0A9B0TMT6_CHRAS</name>
<dbReference type="GeneID" id="102839213"/>
<dbReference type="SMART" id="SM00214">
    <property type="entry name" value="VWC"/>
    <property type="match status" value="2"/>
</dbReference>
<evidence type="ECO:0000259" key="7">
    <source>
        <dbReference type="PROSITE" id="PS01225"/>
    </source>
</evidence>
<evidence type="ECO:0000256" key="3">
    <source>
        <dbReference type="ARBA" id="ARBA00022737"/>
    </source>
</evidence>
<proteinExistence type="predicted"/>
<dbReference type="Gene3D" id="2.10.90.10">
    <property type="entry name" value="Cystine-knot cytokines"/>
    <property type="match status" value="1"/>
</dbReference>
<feature type="compositionally biased region" description="Polar residues" evidence="6">
    <location>
        <begin position="289"/>
        <end position="315"/>
    </location>
</feature>
<dbReference type="RefSeq" id="XP_006865408.1">
    <property type="nucleotide sequence ID" value="XM_006865346.1"/>
</dbReference>
<dbReference type="Pfam" id="PF00007">
    <property type="entry name" value="Cys_knot"/>
    <property type="match status" value="1"/>
</dbReference>
<feature type="compositionally biased region" description="Polar residues" evidence="6">
    <location>
        <begin position="141"/>
        <end position="161"/>
    </location>
</feature>
<feature type="region of interest" description="Disordered" evidence="6">
    <location>
        <begin position="141"/>
        <end position="179"/>
    </location>
</feature>
<dbReference type="InterPro" id="IPR006207">
    <property type="entry name" value="Cys_knot_C"/>
</dbReference>
<organism evidence="9 10">
    <name type="scientific">Chrysochloris asiatica</name>
    <name type="common">Cape golden mole</name>
    <dbReference type="NCBI Taxonomy" id="185453"/>
    <lineage>
        <taxon>Eukaryota</taxon>
        <taxon>Metazoa</taxon>
        <taxon>Chordata</taxon>
        <taxon>Craniata</taxon>
        <taxon>Vertebrata</taxon>
        <taxon>Euteleostomi</taxon>
        <taxon>Mammalia</taxon>
        <taxon>Eutheria</taxon>
        <taxon>Afrotheria</taxon>
        <taxon>Chrysochloridae</taxon>
        <taxon>Chrysochlorinae</taxon>
        <taxon>Chrysochloris</taxon>
    </lineage>
</organism>
<feature type="domain" description="CTCK" evidence="7">
    <location>
        <begin position="482"/>
        <end position="570"/>
    </location>
</feature>
<feature type="disulfide bond" evidence="5">
    <location>
        <begin position="513"/>
        <end position="565"/>
    </location>
</feature>
<feature type="region of interest" description="Disordered" evidence="6">
    <location>
        <begin position="1"/>
        <end position="69"/>
    </location>
</feature>
<feature type="disulfide bond" evidence="5">
    <location>
        <begin position="509"/>
        <end position="563"/>
    </location>
</feature>
<evidence type="ECO:0000256" key="2">
    <source>
        <dbReference type="ARBA" id="ARBA00022525"/>
    </source>
</evidence>
<dbReference type="PANTHER" id="PTHR47246">
    <property type="entry name" value="MUCIN-19"/>
    <property type="match status" value="1"/>
</dbReference>
<evidence type="ECO:0000313" key="9">
    <source>
        <dbReference type="Proteomes" id="UP000504623"/>
    </source>
</evidence>
<dbReference type="InterPro" id="IPR006208">
    <property type="entry name" value="Glyco_hormone_CN"/>
</dbReference>
<evidence type="ECO:0000256" key="4">
    <source>
        <dbReference type="ARBA" id="ARBA00023157"/>
    </source>
</evidence>
<feature type="compositionally biased region" description="Low complexity" evidence="6">
    <location>
        <begin position="167"/>
        <end position="179"/>
    </location>
</feature>
<feature type="domain" description="VWFC" evidence="8">
    <location>
        <begin position="353"/>
        <end position="419"/>
    </location>
</feature>
<gene>
    <name evidence="10" type="primary">LOC102839213</name>
</gene>
<dbReference type="PROSITE" id="PS01185">
    <property type="entry name" value="CTCK_1"/>
    <property type="match status" value="1"/>
</dbReference>
<dbReference type="InterPro" id="IPR001007">
    <property type="entry name" value="VWF_dom"/>
</dbReference>
<dbReference type="PROSITE" id="PS50184">
    <property type="entry name" value="VWFC_2"/>
    <property type="match status" value="1"/>
</dbReference>
<dbReference type="AlphaFoldDB" id="A0A9B0TMT6"/>
<keyword evidence="3" id="KW-0677">Repeat</keyword>
<comment type="caution">
    <text evidence="5">Lacks conserved residue(s) required for the propagation of feature annotation.</text>
</comment>
<keyword evidence="4 5" id="KW-1015">Disulfide bond</keyword>
<sequence length="575" mass="60515">MIHCVSGTTVIVPGTTGAPGSSSTGTTKSISEKTLEPGNAKTGTSGTPGGRVPGDETGTTGGFSRTTITSGNANTDLTILLLLPPEVTESTQGTGFTGTGAIPGEKEEPMFGVIRTKCFHVPPFRASAFSFMNTGRAETTAPGSYISSSQTGTNDVISGTTIAPGRSSTKTTISTGGSKTTQVEWKTGITTILGEEASLPEGSFPGTRIVPGITSSPGNSNAGSTTGTFEKQSPRSETVTTGVTPHTAIEPGRSSSTKSTTSSEIKANTGAETATGTTPPATTPPASVGVTSNQEGTPVVSSGMSENSNAGTTKGVSERTTTSVISTTGTTVVTDNQETENTTECPVPLPPTPVCHGPLGEEKSPGDIWIANCHRCTCTDAKTLDCKPKECPSPPICKNGERLRKFRTNDTCCEIGYCEPRTCLFNNTDYEVGASFDDPSNPCISYSCKDTGITAAVQNCPKQTWCEEENRIYDSKKCCYTCKKNCTTSLVNVTVKLNGCQKRIKMAVCSGDCKNTIKYNYNIFQLEKSCHCCQEEAYEQREIDLDCQDGSTLPYTYRHITACSCLDKCQQSMMS</sequence>
<dbReference type="GO" id="GO:0005576">
    <property type="term" value="C:extracellular region"/>
    <property type="evidence" value="ECO:0007669"/>
    <property type="project" value="UniProtKB-SubCell"/>
</dbReference>
<dbReference type="OrthoDB" id="6493004at2759"/>
<dbReference type="InterPro" id="IPR029034">
    <property type="entry name" value="Cystine-knot_cytokine"/>
</dbReference>
<reference evidence="10" key="1">
    <citation type="submission" date="2025-08" db="UniProtKB">
        <authorList>
            <consortium name="RefSeq"/>
        </authorList>
    </citation>
    <scope>IDENTIFICATION</scope>
    <source>
        <tissue evidence="10">Spleen</tissue>
    </source>
</reference>
<feature type="compositionally biased region" description="Low complexity" evidence="6">
    <location>
        <begin position="14"/>
        <end position="29"/>
    </location>
</feature>
<comment type="subcellular location">
    <subcellularLocation>
        <location evidence="1">Secreted</location>
    </subcellularLocation>
</comment>
<feature type="compositionally biased region" description="Low complexity" evidence="6">
    <location>
        <begin position="254"/>
        <end position="286"/>
    </location>
</feature>
<feature type="compositionally biased region" description="Polar residues" evidence="6">
    <location>
        <begin position="213"/>
        <end position="244"/>
    </location>
</feature>
<evidence type="ECO:0000313" key="10">
    <source>
        <dbReference type="RefSeq" id="XP_006865408.1"/>
    </source>
</evidence>
<protein>
    <submittedName>
        <fullName evidence="10">Mucin-19-like</fullName>
    </submittedName>
</protein>
<dbReference type="PROSITE" id="PS01225">
    <property type="entry name" value="CTCK_2"/>
    <property type="match status" value="1"/>
</dbReference>
<dbReference type="SMART" id="SM00041">
    <property type="entry name" value="CT"/>
    <property type="match status" value="1"/>
</dbReference>
<evidence type="ECO:0000259" key="8">
    <source>
        <dbReference type="PROSITE" id="PS50184"/>
    </source>
</evidence>
<dbReference type="PROSITE" id="PS01208">
    <property type="entry name" value="VWFC_1"/>
    <property type="match status" value="1"/>
</dbReference>
<evidence type="ECO:0000256" key="5">
    <source>
        <dbReference type="PROSITE-ProRule" id="PRU00039"/>
    </source>
</evidence>
<dbReference type="PANTHER" id="PTHR47246:SF1">
    <property type="entry name" value="MUCIN-19"/>
    <property type="match status" value="1"/>
</dbReference>
<evidence type="ECO:0000256" key="6">
    <source>
        <dbReference type="SAM" id="MobiDB-lite"/>
    </source>
</evidence>
<feature type="region of interest" description="Disordered" evidence="6">
    <location>
        <begin position="211"/>
        <end position="324"/>
    </location>
</feature>
<keyword evidence="2" id="KW-0964">Secreted</keyword>
<accession>A0A9B0TMT6</accession>
<evidence type="ECO:0000256" key="1">
    <source>
        <dbReference type="ARBA" id="ARBA00004613"/>
    </source>
</evidence>
<keyword evidence="9" id="KW-1185">Reference proteome</keyword>
<dbReference type="Proteomes" id="UP000504623">
    <property type="component" value="Unplaced"/>
</dbReference>